<reference evidence="4 5" key="1">
    <citation type="journal article" date="2020" name="Nature">
        <title>Bacterial chemolithoautotrophy via manganese oxidation.</title>
        <authorList>
            <person name="Yu H."/>
            <person name="Leadbetter J.R."/>
        </authorList>
    </citation>
    <scope>NUCLEOTIDE SEQUENCE [LARGE SCALE GENOMIC DNA]</scope>
    <source>
        <strain evidence="4 5">Mn-1</strain>
    </source>
</reference>
<evidence type="ECO:0000313" key="4">
    <source>
        <dbReference type="EMBL" id="NKE72830.1"/>
    </source>
</evidence>
<dbReference type="AlphaFoldDB" id="A0A7X6DT11"/>
<accession>A0A7X6DT11</accession>
<dbReference type="Proteomes" id="UP000534783">
    <property type="component" value="Unassembled WGS sequence"/>
</dbReference>
<gene>
    <name evidence="4" type="ORF">MNODULE_18935</name>
</gene>
<keyword evidence="2" id="KW-0732">Signal</keyword>
<dbReference type="Pfam" id="PF01966">
    <property type="entry name" value="HD"/>
    <property type="match status" value="1"/>
</dbReference>
<protein>
    <submittedName>
        <fullName evidence="4">HD domain-containing protein</fullName>
    </submittedName>
</protein>
<feature type="signal peptide" evidence="2">
    <location>
        <begin position="1"/>
        <end position="24"/>
    </location>
</feature>
<name>A0A7X6DT11_9BACT</name>
<dbReference type="SUPFAM" id="SSF109604">
    <property type="entry name" value="HD-domain/PDEase-like"/>
    <property type="match status" value="1"/>
</dbReference>
<proteinExistence type="predicted"/>
<keyword evidence="1" id="KW-0472">Membrane</keyword>
<evidence type="ECO:0000313" key="5">
    <source>
        <dbReference type="Proteomes" id="UP000534783"/>
    </source>
</evidence>
<feature type="transmembrane region" description="Helical" evidence="1">
    <location>
        <begin position="126"/>
        <end position="144"/>
    </location>
</feature>
<dbReference type="InterPro" id="IPR006674">
    <property type="entry name" value="HD_domain"/>
</dbReference>
<sequence>MKQHLASAALAAVLLAGMTLRAEAGLPELFEAQIEKSRERTETISSGPQSPPAQAGAFFSGKIHLQHREAAWASYQAVYGNAGEEVILQKLKTVPEWDGVEKMAGSTWRLWLAENRLRWIFLRDSAFGMLMIVLPAGGAVWLGLRQWGNRKGGEALPSFSRLPVIPDHPLEFRVRLSDPKETRLHRQAAELGVLSPLVEKILSAFAASPDHPASLSDHLNIPGGLIEHTARTVEAMVRIAEDHPEEGKRLCYLMALSHDLGKLFAYRKEGDRWIDRKLPHDRISALIVAGLPEFYSEMTPIHREALFLSLRYYHNPEELPTAAPPLAYTLLELMHKADAASHEAEQQLGREQVEGVKPYLWEAFLSALPKINVNRYKGGYPEGFTAGEIVFVLEHALRERTLDQLPQELQQRLPIRRPVGKLHPAWPVLVEMLKEKKVLIEEVEGRKANPSALFNITASGTTYKCVVALSSEALMSLAPEAVERWRQCPPYEVQIAGGRYGGSIQRAE</sequence>
<keyword evidence="1" id="KW-1133">Transmembrane helix</keyword>
<keyword evidence="5" id="KW-1185">Reference proteome</keyword>
<feature type="domain" description="HD" evidence="3">
    <location>
        <begin position="226"/>
        <end position="318"/>
    </location>
</feature>
<dbReference type="RefSeq" id="WP_168062767.1">
    <property type="nucleotide sequence ID" value="NZ_VTOW01000004.1"/>
</dbReference>
<evidence type="ECO:0000259" key="3">
    <source>
        <dbReference type="Pfam" id="PF01966"/>
    </source>
</evidence>
<dbReference type="EMBL" id="VTOW01000004">
    <property type="protein sequence ID" value="NKE72830.1"/>
    <property type="molecule type" value="Genomic_DNA"/>
</dbReference>
<evidence type="ECO:0000256" key="1">
    <source>
        <dbReference type="SAM" id="Phobius"/>
    </source>
</evidence>
<evidence type="ECO:0000256" key="2">
    <source>
        <dbReference type="SAM" id="SignalP"/>
    </source>
</evidence>
<organism evidence="4 5">
    <name type="scientific">Candidatus Manganitrophus noduliformans</name>
    <dbReference type="NCBI Taxonomy" id="2606439"/>
    <lineage>
        <taxon>Bacteria</taxon>
        <taxon>Pseudomonadati</taxon>
        <taxon>Nitrospirota</taxon>
        <taxon>Nitrospiria</taxon>
        <taxon>Candidatus Troglogloeales</taxon>
        <taxon>Candidatus Manganitrophaceae</taxon>
        <taxon>Candidatus Manganitrophus</taxon>
    </lineage>
</organism>
<keyword evidence="1" id="KW-0812">Transmembrane</keyword>
<comment type="caution">
    <text evidence="4">The sequence shown here is derived from an EMBL/GenBank/DDBJ whole genome shotgun (WGS) entry which is preliminary data.</text>
</comment>
<feature type="chain" id="PRO_5030743444" evidence="2">
    <location>
        <begin position="25"/>
        <end position="508"/>
    </location>
</feature>